<feature type="domain" description="Serine aminopeptidase S33" evidence="1">
    <location>
        <begin position="111"/>
        <end position="242"/>
    </location>
</feature>
<dbReference type="EMBL" id="PIPU01000002">
    <property type="protein sequence ID" value="RUO48496.1"/>
    <property type="molecule type" value="Genomic_DNA"/>
</dbReference>
<sequence>MQWSCPMYRKLGLLVIAAVLLQGCATYVEHRLSSRVEPMGMPANMPEIITDTGGQFREFCLPHLGGCTKYIYAPSTTERQEQSFKFTAVFEDATKEYVLDLNRQQIPEVRRGTMIMLHGYGGNKETMYFLAEYYRFIGFHVIIPDLKGHGESSHEQPGLAVNDVEMIHNLINSLPGRERPHPLFITGYSMGAVAAVHVARQRNDISGLVLLAPMRQFEDAVYEVTKMTNKTAVKIISEDSIREGARNTLLKNDIEAEALDLHQILPPLKVPTLVLASERDSVAPFSYFQPLGSRYVEVKEIPDRHHFLMAIMDPKMHEYLYPWLQRRR</sequence>
<protein>
    <recommendedName>
        <fullName evidence="1">Serine aminopeptidase S33 domain-containing protein</fullName>
    </recommendedName>
</protein>
<gene>
    <name evidence="2" type="ORF">CWE24_06870</name>
</gene>
<dbReference type="InterPro" id="IPR022742">
    <property type="entry name" value="Hydrolase_4"/>
</dbReference>
<dbReference type="Gene3D" id="3.40.50.1820">
    <property type="entry name" value="alpha/beta hydrolase"/>
    <property type="match status" value="1"/>
</dbReference>
<organism evidence="2 3">
    <name type="scientific">Pseudidiomarina donghaiensis</name>
    <dbReference type="NCBI Taxonomy" id="519452"/>
    <lineage>
        <taxon>Bacteria</taxon>
        <taxon>Pseudomonadati</taxon>
        <taxon>Pseudomonadota</taxon>
        <taxon>Gammaproteobacteria</taxon>
        <taxon>Alteromonadales</taxon>
        <taxon>Idiomarinaceae</taxon>
        <taxon>Pseudidiomarina</taxon>
    </lineage>
</organism>
<dbReference type="OrthoDB" id="2086224at2"/>
<dbReference type="Pfam" id="PF12146">
    <property type="entry name" value="Hydrolase_4"/>
    <property type="match status" value="1"/>
</dbReference>
<keyword evidence="3" id="KW-1185">Reference proteome</keyword>
<comment type="caution">
    <text evidence="2">The sequence shown here is derived from an EMBL/GenBank/DDBJ whole genome shotgun (WGS) entry which is preliminary data.</text>
</comment>
<dbReference type="InterPro" id="IPR029058">
    <property type="entry name" value="AB_hydrolase_fold"/>
</dbReference>
<dbReference type="SUPFAM" id="SSF53474">
    <property type="entry name" value="alpha/beta-Hydrolases"/>
    <property type="match status" value="1"/>
</dbReference>
<name>A0A432XIP6_9GAMM</name>
<accession>A0A432XIP6</accession>
<evidence type="ECO:0000259" key="1">
    <source>
        <dbReference type="Pfam" id="PF12146"/>
    </source>
</evidence>
<dbReference type="PANTHER" id="PTHR43194">
    <property type="entry name" value="HYDROLASE ALPHA/BETA FOLD FAMILY"/>
    <property type="match status" value="1"/>
</dbReference>
<evidence type="ECO:0000313" key="3">
    <source>
        <dbReference type="Proteomes" id="UP000286985"/>
    </source>
</evidence>
<evidence type="ECO:0000313" key="2">
    <source>
        <dbReference type="EMBL" id="RUO48496.1"/>
    </source>
</evidence>
<dbReference type="PANTHER" id="PTHR43194:SF2">
    <property type="entry name" value="PEROXISOMAL MEMBRANE PROTEIN LPX1"/>
    <property type="match status" value="1"/>
</dbReference>
<dbReference type="STRING" id="519452.SAMN04488139_1988"/>
<dbReference type="InterPro" id="IPR050228">
    <property type="entry name" value="Carboxylesterase_BioH"/>
</dbReference>
<dbReference type="AlphaFoldDB" id="A0A432XIP6"/>
<proteinExistence type="predicted"/>
<reference evidence="3" key="1">
    <citation type="journal article" date="2018" name="Front. Microbiol.">
        <title>Genome-Based Analysis Reveals the Taxonomy and Diversity of the Family Idiomarinaceae.</title>
        <authorList>
            <person name="Liu Y."/>
            <person name="Lai Q."/>
            <person name="Shao Z."/>
        </authorList>
    </citation>
    <scope>NUCLEOTIDE SEQUENCE [LARGE SCALE GENOMIC DNA]</scope>
    <source>
        <strain evidence="3">908033</strain>
    </source>
</reference>
<dbReference type="Proteomes" id="UP000286985">
    <property type="component" value="Unassembled WGS sequence"/>
</dbReference>